<dbReference type="Proteomes" id="UP000034212">
    <property type="component" value="Unassembled WGS sequence"/>
</dbReference>
<dbReference type="InterPro" id="IPR036640">
    <property type="entry name" value="ABC1_TM_sf"/>
</dbReference>
<protein>
    <submittedName>
        <fullName evidence="7">ABC transporter related protein</fullName>
    </submittedName>
</protein>
<reference evidence="7 8" key="1">
    <citation type="journal article" date="2015" name="Nature">
        <title>rRNA introns, odd ribosomes, and small enigmatic genomes across a large radiation of phyla.</title>
        <authorList>
            <person name="Brown C.T."/>
            <person name="Hug L.A."/>
            <person name="Thomas B.C."/>
            <person name="Sharon I."/>
            <person name="Castelle C.J."/>
            <person name="Singh A."/>
            <person name="Wilkins M.J."/>
            <person name="Williams K.H."/>
            <person name="Banfield J.F."/>
        </authorList>
    </citation>
    <scope>NUCLEOTIDE SEQUENCE [LARGE SCALE GENOMIC DNA]</scope>
</reference>
<keyword evidence="4 5" id="KW-0472">Membrane</keyword>
<feature type="transmembrane region" description="Helical" evidence="5">
    <location>
        <begin position="140"/>
        <end position="163"/>
    </location>
</feature>
<dbReference type="GO" id="GO:0005524">
    <property type="term" value="F:ATP binding"/>
    <property type="evidence" value="ECO:0007669"/>
    <property type="project" value="InterPro"/>
</dbReference>
<dbReference type="InterPro" id="IPR011527">
    <property type="entry name" value="ABC1_TM_dom"/>
</dbReference>
<evidence type="ECO:0000256" key="5">
    <source>
        <dbReference type="SAM" id="Phobius"/>
    </source>
</evidence>
<evidence type="ECO:0000313" key="8">
    <source>
        <dbReference type="Proteomes" id="UP000034212"/>
    </source>
</evidence>
<evidence type="ECO:0000256" key="2">
    <source>
        <dbReference type="ARBA" id="ARBA00022692"/>
    </source>
</evidence>
<dbReference type="AlphaFoldDB" id="A0A0G1TFZ4"/>
<dbReference type="Gene3D" id="1.20.1560.10">
    <property type="entry name" value="ABC transporter type 1, transmembrane domain"/>
    <property type="match status" value="1"/>
</dbReference>
<dbReference type="EMBL" id="LCOQ01000011">
    <property type="protein sequence ID" value="KKU80737.1"/>
    <property type="molecule type" value="Genomic_DNA"/>
</dbReference>
<sequence length="164" mass="18135">MAKRLSRGQIWQIFKLIRPYWGVIFGLSGLILVMALVNQVSPLLNRALIDLLTGKITYLGRISLGFASLIGLVLFVRAVQTIINRITTHISRLLGMRLQFHLRGLAFQHLLNLSISYYSRNQSGKVMSRVSRGADSVRSIISNVGVHVLPSAVTALIAIEVVVS</sequence>
<name>A0A0G1TFZ4_9BACT</name>
<dbReference type="GO" id="GO:0005886">
    <property type="term" value="C:plasma membrane"/>
    <property type="evidence" value="ECO:0007669"/>
    <property type="project" value="UniProtKB-SubCell"/>
</dbReference>
<organism evidence="7 8">
    <name type="scientific">Candidatus Gottesmanbacteria bacterium GW2011_GWA1_47_8</name>
    <dbReference type="NCBI Taxonomy" id="1618438"/>
    <lineage>
        <taxon>Bacteria</taxon>
        <taxon>Candidatus Gottesmaniibacteriota</taxon>
    </lineage>
</organism>
<keyword evidence="3 5" id="KW-1133">Transmembrane helix</keyword>
<evidence type="ECO:0000256" key="4">
    <source>
        <dbReference type="ARBA" id="ARBA00023136"/>
    </source>
</evidence>
<feature type="transmembrane region" description="Helical" evidence="5">
    <location>
        <begin position="58"/>
        <end position="79"/>
    </location>
</feature>
<gene>
    <name evidence="7" type="ORF">UY08_C0011G0014</name>
</gene>
<dbReference type="Pfam" id="PF00664">
    <property type="entry name" value="ABC_membrane"/>
    <property type="match status" value="1"/>
</dbReference>
<dbReference type="PROSITE" id="PS50929">
    <property type="entry name" value="ABC_TM1F"/>
    <property type="match status" value="1"/>
</dbReference>
<evidence type="ECO:0000259" key="6">
    <source>
        <dbReference type="PROSITE" id="PS50929"/>
    </source>
</evidence>
<keyword evidence="2 5" id="KW-0812">Transmembrane</keyword>
<comment type="subcellular location">
    <subcellularLocation>
        <location evidence="1">Cell membrane</location>
        <topology evidence="1">Multi-pass membrane protein</topology>
    </subcellularLocation>
</comment>
<proteinExistence type="predicted"/>
<feature type="domain" description="ABC transmembrane type-1" evidence="6">
    <location>
        <begin position="30"/>
        <end position="159"/>
    </location>
</feature>
<evidence type="ECO:0000313" key="7">
    <source>
        <dbReference type="EMBL" id="KKU80737.1"/>
    </source>
</evidence>
<dbReference type="GO" id="GO:0140359">
    <property type="term" value="F:ABC-type transporter activity"/>
    <property type="evidence" value="ECO:0007669"/>
    <property type="project" value="InterPro"/>
</dbReference>
<feature type="non-terminal residue" evidence="7">
    <location>
        <position position="164"/>
    </location>
</feature>
<dbReference type="SUPFAM" id="SSF90123">
    <property type="entry name" value="ABC transporter transmembrane region"/>
    <property type="match status" value="1"/>
</dbReference>
<feature type="transmembrane region" description="Helical" evidence="5">
    <location>
        <begin position="20"/>
        <end position="38"/>
    </location>
</feature>
<accession>A0A0G1TFZ4</accession>
<evidence type="ECO:0000256" key="3">
    <source>
        <dbReference type="ARBA" id="ARBA00022989"/>
    </source>
</evidence>
<comment type="caution">
    <text evidence="7">The sequence shown here is derived from an EMBL/GenBank/DDBJ whole genome shotgun (WGS) entry which is preliminary data.</text>
</comment>
<evidence type="ECO:0000256" key="1">
    <source>
        <dbReference type="ARBA" id="ARBA00004651"/>
    </source>
</evidence>